<dbReference type="InterPro" id="IPR000073">
    <property type="entry name" value="AB_hydrolase_1"/>
</dbReference>
<feature type="domain" description="AB hydrolase-1" evidence="2">
    <location>
        <begin position="25"/>
        <end position="128"/>
    </location>
</feature>
<dbReference type="GO" id="GO:0016020">
    <property type="term" value="C:membrane"/>
    <property type="evidence" value="ECO:0007669"/>
    <property type="project" value="TreeGrafter"/>
</dbReference>
<comment type="caution">
    <text evidence="3">The sequence shown here is derived from an EMBL/GenBank/DDBJ whole genome shotgun (WGS) entry which is preliminary data.</text>
</comment>
<dbReference type="InterPro" id="IPR050266">
    <property type="entry name" value="AB_hydrolase_sf"/>
</dbReference>
<dbReference type="PRINTS" id="PR00111">
    <property type="entry name" value="ABHYDROLASE"/>
</dbReference>
<dbReference type="Pfam" id="PF00561">
    <property type="entry name" value="Abhydrolase_1"/>
    <property type="match status" value="1"/>
</dbReference>
<gene>
    <name evidence="3" type="ORF">DJ021_04945</name>
</gene>
<dbReference type="PANTHER" id="PTHR43798">
    <property type="entry name" value="MONOACYLGLYCEROL LIPASE"/>
    <property type="match status" value="1"/>
</dbReference>
<evidence type="ECO:0000256" key="1">
    <source>
        <dbReference type="ARBA" id="ARBA00022801"/>
    </source>
</evidence>
<dbReference type="InterPro" id="IPR029058">
    <property type="entry name" value="AB_hydrolase_fold"/>
</dbReference>
<evidence type="ECO:0000259" key="2">
    <source>
        <dbReference type="Pfam" id="PF00561"/>
    </source>
</evidence>
<dbReference type="AlphaFoldDB" id="A0A328AW30"/>
<evidence type="ECO:0000313" key="3">
    <source>
        <dbReference type="EMBL" id="RAK59193.1"/>
    </source>
</evidence>
<sequence>MPSFTHDGVTLAYDDIAAQGPAARTIVLVHGFASNRNEGWRRTGWYGAFERRGIRAIGLDQRGHGESQKLYDPEDYGRDRLAGDVIALMDHLDLGRADLFGYSMGSRTALAAALAAPERVSNLVLGGVGGRLLQPQPRPDGDPMAEAMLAEDPETIIQPMLRSFRHFADEQGEDRRALAAITRTQTPPWDPADLAALTLPVLVVAGQRDELAGDPEALARAFPHGHGVSLPGCDHFSAIPHALTKAAVFDFLDGLFDEDFPGL</sequence>
<protein>
    <submittedName>
        <fullName evidence="3">Alpha/beta hydrolase</fullName>
    </submittedName>
</protein>
<dbReference type="RefSeq" id="WP_111456486.1">
    <property type="nucleotide sequence ID" value="NZ_QFYP01000001.1"/>
</dbReference>
<dbReference type="Proteomes" id="UP000249842">
    <property type="component" value="Unassembled WGS sequence"/>
</dbReference>
<evidence type="ECO:0000313" key="4">
    <source>
        <dbReference type="Proteomes" id="UP000249842"/>
    </source>
</evidence>
<dbReference type="OrthoDB" id="9808398at2"/>
<dbReference type="PANTHER" id="PTHR43798:SF31">
    <property type="entry name" value="AB HYDROLASE SUPERFAMILY PROTEIN YCLE"/>
    <property type="match status" value="1"/>
</dbReference>
<keyword evidence="4" id="KW-1185">Reference proteome</keyword>
<name>A0A328AW30_9CAUL</name>
<reference evidence="4" key="1">
    <citation type="submission" date="2018-05" db="EMBL/GenBank/DDBJ databases">
        <authorList>
            <person name="Li X."/>
        </authorList>
    </citation>
    <scope>NUCLEOTIDE SEQUENCE [LARGE SCALE GENOMIC DNA]</scope>
    <source>
        <strain evidence="4">HKS-05</strain>
    </source>
</reference>
<organism evidence="3 4">
    <name type="scientific">Phenylobacterium hankyongense</name>
    <dbReference type="NCBI Taxonomy" id="1813876"/>
    <lineage>
        <taxon>Bacteria</taxon>
        <taxon>Pseudomonadati</taxon>
        <taxon>Pseudomonadota</taxon>
        <taxon>Alphaproteobacteria</taxon>
        <taxon>Caulobacterales</taxon>
        <taxon>Caulobacteraceae</taxon>
        <taxon>Phenylobacterium</taxon>
    </lineage>
</organism>
<accession>A0A328AW30</accession>
<dbReference type="Gene3D" id="3.40.50.1820">
    <property type="entry name" value="alpha/beta hydrolase"/>
    <property type="match status" value="1"/>
</dbReference>
<dbReference type="GO" id="GO:0016787">
    <property type="term" value="F:hydrolase activity"/>
    <property type="evidence" value="ECO:0007669"/>
    <property type="project" value="UniProtKB-KW"/>
</dbReference>
<dbReference type="SUPFAM" id="SSF53474">
    <property type="entry name" value="alpha/beta-Hydrolases"/>
    <property type="match status" value="1"/>
</dbReference>
<dbReference type="EMBL" id="QFYP01000001">
    <property type="protein sequence ID" value="RAK59193.1"/>
    <property type="molecule type" value="Genomic_DNA"/>
</dbReference>
<keyword evidence="1 3" id="KW-0378">Hydrolase</keyword>
<proteinExistence type="predicted"/>